<comment type="caution">
    <text evidence="1">The sequence shown here is derived from an EMBL/GenBank/DDBJ whole genome shotgun (WGS) entry which is preliminary data.</text>
</comment>
<organism evidence="1 2">
    <name type="scientific">Triparma laevis f. inornata</name>
    <dbReference type="NCBI Taxonomy" id="1714386"/>
    <lineage>
        <taxon>Eukaryota</taxon>
        <taxon>Sar</taxon>
        <taxon>Stramenopiles</taxon>
        <taxon>Ochrophyta</taxon>
        <taxon>Bolidophyceae</taxon>
        <taxon>Parmales</taxon>
        <taxon>Triparmaceae</taxon>
        <taxon>Triparma</taxon>
    </lineage>
</organism>
<proteinExistence type="predicted"/>
<gene>
    <name evidence="1" type="ORF">TL16_g08365</name>
</gene>
<dbReference type="AlphaFoldDB" id="A0A9W7B3W6"/>
<name>A0A9W7B3W6_9STRA</name>
<evidence type="ECO:0000313" key="2">
    <source>
        <dbReference type="Proteomes" id="UP001162640"/>
    </source>
</evidence>
<protein>
    <submittedName>
        <fullName evidence="1">Uncharacterized protein</fullName>
    </submittedName>
</protein>
<dbReference type="EMBL" id="BLQM01000275">
    <property type="protein sequence ID" value="GMH80018.1"/>
    <property type="molecule type" value="Genomic_DNA"/>
</dbReference>
<dbReference type="Proteomes" id="UP001162640">
    <property type="component" value="Unassembled WGS sequence"/>
</dbReference>
<sequence length="73" mass="8495">MAHTVARLRPRLQNCDPFLLNFIKNRKLNVTLLSNWPNYAYIPSVLHKYTEMTNLISLNLREKESANDHAGID</sequence>
<accession>A0A9W7B3W6</accession>
<reference evidence="2" key="1">
    <citation type="journal article" date="2023" name="Commun. Biol.">
        <title>Genome analysis of Parmales, the sister group of diatoms, reveals the evolutionary specialization of diatoms from phago-mixotrophs to photoautotrophs.</title>
        <authorList>
            <person name="Ban H."/>
            <person name="Sato S."/>
            <person name="Yoshikawa S."/>
            <person name="Yamada K."/>
            <person name="Nakamura Y."/>
            <person name="Ichinomiya M."/>
            <person name="Sato N."/>
            <person name="Blanc-Mathieu R."/>
            <person name="Endo H."/>
            <person name="Kuwata A."/>
            <person name="Ogata H."/>
        </authorList>
    </citation>
    <scope>NUCLEOTIDE SEQUENCE [LARGE SCALE GENOMIC DNA]</scope>
</reference>
<evidence type="ECO:0000313" key="1">
    <source>
        <dbReference type="EMBL" id="GMH80018.1"/>
    </source>
</evidence>